<dbReference type="PANTHER" id="PTHR12223:SF19">
    <property type="entry name" value="LEGUME LECTIN DOMAIN-CONTAINING PROTEIN"/>
    <property type="match status" value="1"/>
</dbReference>
<dbReference type="GO" id="GO:0030246">
    <property type="term" value="F:carbohydrate binding"/>
    <property type="evidence" value="ECO:0007669"/>
    <property type="project" value="UniProtKB-KW"/>
</dbReference>
<dbReference type="EMBL" id="MCGE01000003">
    <property type="protein sequence ID" value="ORZ23532.1"/>
    <property type="molecule type" value="Genomic_DNA"/>
</dbReference>
<name>A0A1X2IWX3_9FUNG</name>
<reference evidence="1 2" key="1">
    <citation type="submission" date="2016-07" db="EMBL/GenBank/DDBJ databases">
        <title>Pervasive Adenine N6-methylation of Active Genes in Fungi.</title>
        <authorList>
            <consortium name="DOE Joint Genome Institute"/>
            <person name="Mondo S.J."/>
            <person name="Dannebaum R.O."/>
            <person name="Kuo R.C."/>
            <person name="Labutti K."/>
            <person name="Haridas S."/>
            <person name="Kuo A."/>
            <person name="Salamov A."/>
            <person name="Ahrendt S.R."/>
            <person name="Lipzen A."/>
            <person name="Sullivan W."/>
            <person name="Andreopoulos W.B."/>
            <person name="Clum A."/>
            <person name="Lindquist E."/>
            <person name="Daum C."/>
            <person name="Ramamoorthy G.K."/>
            <person name="Gryganskyi A."/>
            <person name="Culley D."/>
            <person name="Magnuson J.K."/>
            <person name="James T.Y."/>
            <person name="O'Malley M.A."/>
            <person name="Stajich J.E."/>
            <person name="Spatafora J.W."/>
            <person name="Visel A."/>
            <person name="Grigoriev I.V."/>
        </authorList>
    </citation>
    <scope>NUCLEOTIDE SEQUENCE [LARGE SCALE GENOMIC DNA]</scope>
    <source>
        <strain evidence="1 2">NRRL 1336</strain>
    </source>
</reference>
<dbReference type="Pfam" id="PF18483">
    <property type="entry name" value="Lectin_L-type_dom"/>
    <property type="match status" value="1"/>
</dbReference>
<dbReference type="STRING" id="90262.A0A1X2IWX3"/>
<dbReference type="Gene3D" id="2.60.120.200">
    <property type="match status" value="1"/>
</dbReference>
<dbReference type="CDD" id="cd01951">
    <property type="entry name" value="lectin_L-type"/>
    <property type="match status" value="1"/>
</dbReference>
<evidence type="ECO:0000313" key="1">
    <source>
        <dbReference type="EMBL" id="ORZ23532.1"/>
    </source>
</evidence>
<accession>A0A1X2IWX3</accession>
<dbReference type="SUPFAM" id="SSF49899">
    <property type="entry name" value="Concanavalin A-like lectins/glucanases"/>
    <property type="match status" value="1"/>
</dbReference>
<comment type="caution">
    <text evidence="1">The sequence shown here is derived from an EMBL/GenBank/DDBJ whole genome shotgun (WGS) entry which is preliminary data.</text>
</comment>
<protein>
    <submittedName>
        <fullName evidence="1">Concanavalin A-like lectin/glucanase domain-containing protein</fullName>
    </submittedName>
</protein>
<dbReference type="InterPro" id="IPR051136">
    <property type="entry name" value="Intracellular_Lectin-GPT"/>
</dbReference>
<dbReference type="OrthoDB" id="409136at2759"/>
<dbReference type="Proteomes" id="UP000193560">
    <property type="component" value="Unassembled WGS sequence"/>
</dbReference>
<organism evidence="1 2">
    <name type="scientific">Absidia repens</name>
    <dbReference type="NCBI Taxonomy" id="90262"/>
    <lineage>
        <taxon>Eukaryota</taxon>
        <taxon>Fungi</taxon>
        <taxon>Fungi incertae sedis</taxon>
        <taxon>Mucoromycota</taxon>
        <taxon>Mucoromycotina</taxon>
        <taxon>Mucoromycetes</taxon>
        <taxon>Mucorales</taxon>
        <taxon>Cunninghamellaceae</taxon>
        <taxon>Absidia</taxon>
    </lineage>
</organism>
<keyword evidence="1" id="KW-0430">Lectin</keyword>
<dbReference type="InterPro" id="IPR013320">
    <property type="entry name" value="ConA-like_dom_sf"/>
</dbReference>
<dbReference type="InterPro" id="IPR056573">
    <property type="entry name" value="Lectin_L-type_dom"/>
</dbReference>
<dbReference type="PANTHER" id="PTHR12223">
    <property type="entry name" value="VESICULAR MANNOSE-BINDING LECTIN"/>
    <property type="match status" value="1"/>
</dbReference>
<sequence>MAWRMLRGEQGKGLTCSIANPNVEAPEFNNTEKQLVFEHPTADHMQLLGTAKIMDQQIPLLSPASSAPCSIWRLTTAESSQCGGIFRQESMNMIVSKGMETEFAIRLTNSQGGPAFGGADGMAFVIQAGDNNGAQLGEGVSGGCELGYGGIKNSLAIEFDTYDSSDRCADPSPNHISIHARLPPYGNSAHHDHSLKHTSAIPALNSGDWIYCRIRYLAASQTLEVALKEAAPSLSSSSLASSNSYITVLTVNNLNLADYVSSQGSSSTCWVGFTASTGGLAQNHDVSWFSLYSYN</sequence>
<proteinExistence type="predicted"/>
<keyword evidence="2" id="KW-1185">Reference proteome</keyword>
<dbReference type="AlphaFoldDB" id="A0A1X2IWX3"/>
<evidence type="ECO:0000313" key="2">
    <source>
        <dbReference type="Proteomes" id="UP000193560"/>
    </source>
</evidence>
<gene>
    <name evidence="1" type="ORF">BCR42DRAFT_137629</name>
</gene>